<dbReference type="Gene3D" id="3.30.70.330">
    <property type="match status" value="1"/>
</dbReference>
<feature type="region of interest" description="Disordered" evidence="2">
    <location>
        <begin position="1"/>
        <end position="22"/>
    </location>
</feature>
<dbReference type="InterPro" id="IPR008984">
    <property type="entry name" value="SMAD_FHA_dom_sf"/>
</dbReference>
<comment type="caution">
    <text evidence="5">The sequence shown here is derived from an EMBL/GenBank/DDBJ whole genome shotgun (WGS) entry which is preliminary data.</text>
</comment>
<evidence type="ECO:0000259" key="3">
    <source>
        <dbReference type="PROSITE" id="PS50006"/>
    </source>
</evidence>
<dbReference type="InterPro" id="IPR000504">
    <property type="entry name" value="RRM_dom"/>
</dbReference>
<reference evidence="5 6" key="1">
    <citation type="submission" date="2024-03" db="EMBL/GenBank/DDBJ databases">
        <title>Aureococcus anophagefferens CCMP1851 and Kratosvirus quantuckense: Draft genome of a second virus-susceptible host strain in the model system.</title>
        <authorList>
            <person name="Chase E."/>
            <person name="Truchon A.R."/>
            <person name="Schepens W."/>
            <person name="Wilhelm S.W."/>
        </authorList>
    </citation>
    <scope>NUCLEOTIDE SEQUENCE [LARGE SCALE GENOMIC DNA]</scope>
    <source>
        <strain evidence="5 6">CCMP1851</strain>
    </source>
</reference>
<evidence type="ECO:0000256" key="2">
    <source>
        <dbReference type="SAM" id="MobiDB-lite"/>
    </source>
</evidence>
<feature type="domain" description="RRM" evidence="4">
    <location>
        <begin position="1"/>
        <end position="67"/>
    </location>
</feature>
<evidence type="ECO:0000313" key="5">
    <source>
        <dbReference type="EMBL" id="KAK7253640.1"/>
    </source>
</evidence>
<dbReference type="SUPFAM" id="SSF54928">
    <property type="entry name" value="RNA-binding domain, RBD"/>
    <property type="match status" value="1"/>
</dbReference>
<keyword evidence="1" id="KW-0694">RNA-binding</keyword>
<proteinExistence type="predicted"/>
<dbReference type="InterPro" id="IPR050923">
    <property type="entry name" value="Cell_Proc_Reg/RNA_Proc"/>
</dbReference>
<dbReference type="SMART" id="SM00240">
    <property type="entry name" value="FHA"/>
    <property type="match status" value="1"/>
</dbReference>
<dbReference type="InterPro" id="IPR000253">
    <property type="entry name" value="FHA_dom"/>
</dbReference>
<dbReference type="Pfam" id="PF00076">
    <property type="entry name" value="RRM_1"/>
    <property type="match status" value="1"/>
</dbReference>
<dbReference type="PROSITE" id="PS50102">
    <property type="entry name" value="RRM"/>
    <property type="match status" value="1"/>
</dbReference>
<evidence type="ECO:0000256" key="1">
    <source>
        <dbReference type="PROSITE-ProRule" id="PRU00176"/>
    </source>
</evidence>
<dbReference type="Pfam" id="PF00498">
    <property type="entry name" value="FHA"/>
    <property type="match status" value="1"/>
</dbReference>
<dbReference type="Gene3D" id="2.60.200.20">
    <property type="match status" value="1"/>
</dbReference>
<evidence type="ECO:0000259" key="4">
    <source>
        <dbReference type="PROSITE" id="PS50102"/>
    </source>
</evidence>
<organism evidence="5 6">
    <name type="scientific">Aureococcus anophagefferens</name>
    <name type="common">Harmful bloom alga</name>
    <dbReference type="NCBI Taxonomy" id="44056"/>
    <lineage>
        <taxon>Eukaryota</taxon>
        <taxon>Sar</taxon>
        <taxon>Stramenopiles</taxon>
        <taxon>Ochrophyta</taxon>
        <taxon>Pelagophyceae</taxon>
        <taxon>Pelagomonadales</taxon>
        <taxon>Pelagomonadaceae</taxon>
        <taxon>Aureococcus</taxon>
    </lineage>
</organism>
<dbReference type="SUPFAM" id="SSF49879">
    <property type="entry name" value="SMAD/FHA domain"/>
    <property type="match status" value="1"/>
</dbReference>
<dbReference type="Proteomes" id="UP001363151">
    <property type="component" value="Unassembled WGS sequence"/>
</dbReference>
<sequence length="272" mass="29569">MLASSSSSSSSQRFRAKKAGVIDRDKGGSRGFGFVTFRDAGDARAAVAEADGAELGGRTVRVRVNEAEHKGGPGGGMPRGGAFSAPPARDKWGTRAEDDLDAEKLAAETADADALKPDFGLSGALAKDETTGNIYRGHVLKWSEPDDARQPTSRWRVYEFKNGQEEKVMHIHRQSAYLVGRVKEIADILTMHPSCSGQHAVIQFRLKVSVDPTTNVESRAVLPYVLDLESTNGTTLNGERIAPARYVELREKDMLQFGHSTREYVLIKAPGK</sequence>
<dbReference type="InterPro" id="IPR012677">
    <property type="entry name" value="Nucleotide-bd_a/b_plait_sf"/>
</dbReference>
<name>A0ABR1GBZ3_AURAN</name>
<dbReference type="EMBL" id="JBBJCI010000034">
    <property type="protein sequence ID" value="KAK7253640.1"/>
    <property type="molecule type" value="Genomic_DNA"/>
</dbReference>
<protein>
    <submittedName>
        <fullName evidence="5">Smad nuclear-interacting protein</fullName>
    </submittedName>
</protein>
<dbReference type="InterPro" id="IPR035979">
    <property type="entry name" value="RBD_domain_sf"/>
</dbReference>
<accession>A0ABR1GBZ3</accession>
<feature type="domain" description="FHA" evidence="3">
    <location>
        <begin position="177"/>
        <end position="241"/>
    </location>
</feature>
<evidence type="ECO:0000313" key="6">
    <source>
        <dbReference type="Proteomes" id="UP001363151"/>
    </source>
</evidence>
<feature type="region of interest" description="Disordered" evidence="2">
    <location>
        <begin position="67"/>
        <end position="93"/>
    </location>
</feature>
<keyword evidence="6" id="KW-1185">Reference proteome</keyword>
<dbReference type="PROSITE" id="PS50006">
    <property type="entry name" value="FHA_DOMAIN"/>
    <property type="match status" value="1"/>
</dbReference>
<gene>
    <name evidence="5" type="primary">SNIP1</name>
    <name evidence="5" type="ORF">SO694_00002163</name>
</gene>
<dbReference type="PANTHER" id="PTHR23308">
    <property type="entry name" value="NUCLEAR INHIBITOR OF PROTEIN PHOSPHATASE-1"/>
    <property type="match status" value="1"/>
</dbReference>
<feature type="compositionally biased region" description="Low complexity" evidence="2">
    <location>
        <begin position="1"/>
        <end position="11"/>
    </location>
</feature>